<keyword evidence="4" id="KW-1185">Reference proteome</keyword>
<gene>
    <name evidence="3" type="ORF">DdX_00089</name>
</gene>
<feature type="compositionally biased region" description="Low complexity" evidence="1">
    <location>
        <begin position="61"/>
        <end position="71"/>
    </location>
</feature>
<feature type="region of interest" description="Disordered" evidence="1">
    <location>
        <begin position="155"/>
        <end position="202"/>
    </location>
</feature>
<evidence type="ECO:0000313" key="4">
    <source>
        <dbReference type="Proteomes" id="UP001201812"/>
    </source>
</evidence>
<feature type="region of interest" description="Disordered" evidence="1">
    <location>
        <begin position="38"/>
        <end position="81"/>
    </location>
</feature>
<name>A0AAD4NEE6_9BILA</name>
<feature type="domain" description="Domain of unknown function DB" evidence="2">
    <location>
        <begin position="232"/>
        <end position="334"/>
    </location>
</feature>
<comment type="caution">
    <text evidence="3">The sequence shown here is derived from an EMBL/GenBank/DDBJ whole genome shotgun (WGS) entry which is preliminary data.</text>
</comment>
<dbReference type="Pfam" id="PF01682">
    <property type="entry name" value="DB"/>
    <property type="match status" value="1"/>
</dbReference>
<evidence type="ECO:0000313" key="3">
    <source>
        <dbReference type="EMBL" id="KAI1727946.1"/>
    </source>
</evidence>
<dbReference type="PRINTS" id="PR01217">
    <property type="entry name" value="PRICHEXTENSN"/>
</dbReference>
<accession>A0AAD4NEE6</accession>
<sequence length="343" mass="38863">MNTNHLVPPTLCQYYYQNGYWYPAYQYYQVGDQVWQFQPPPPPYPPQTFQQQPQPRPQPTPFEQQTFVQPQRPQPEIPSQQQPQTVIFNQQPPPPPPAVIEERNQEVPPQMATTILPPKRVPAVDTRLEFDLPPPPPSRFLPEDEEQKIKIAQLIAQQKQHRPRGRPATAKPLPPPKPERRRPAEPTLATTTLQPSTEQIRQQPELVSEIETPAVSHLSPKRNDPNSVFLACCLNKNVDKKCESRCNFDVLSKKVLTQMFLGTDPCPQTNGLDLFSCAAQDGDHTECCLSKKVEKTAAGNKCLAFCKMTPGSNFQADASYLPCWAVLNHVKTCFKQAILNNDN</sequence>
<dbReference type="AlphaFoldDB" id="A0AAD4NEE6"/>
<proteinExistence type="predicted"/>
<reference evidence="3" key="1">
    <citation type="submission" date="2022-01" db="EMBL/GenBank/DDBJ databases">
        <title>Genome Sequence Resource for Two Populations of Ditylenchus destructor, the Migratory Endoparasitic Phytonematode.</title>
        <authorList>
            <person name="Zhang H."/>
            <person name="Lin R."/>
            <person name="Xie B."/>
        </authorList>
    </citation>
    <scope>NUCLEOTIDE SEQUENCE</scope>
    <source>
        <strain evidence="3">BazhouSP</strain>
    </source>
</reference>
<dbReference type="PANTHER" id="PTHR46705:SF2">
    <property type="entry name" value="DOMAIN OF UNKNOWN FUNCTION DB DOMAIN-CONTAINING PROTEIN"/>
    <property type="match status" value="1"/>
</dbReference>
<protein>
    <submittedName>
        <fullName evidence="3">DB module domain-containing protein</fullName>
    </submittedName>
</protein>
<dbReference type="InterPro" id="IPR002602">
    <property type="entry name" value="DB"/>
</dbReference>
<dbReference type="EMBL" id="JAKKPZ010000001">
    <property type="protein sequence ID" value="KAI1727946.1"/>
    <property type="molecule type" value="Genomic_DNA"/>
</dbReference>
<dbReference type="PANTHER" id="PTHR46705">
    <property type="entry name" value="PROTEIN CBG09805"/>
    <property type="match status" value="1"/>
</dbReference>
<dbReference type="Proteomes" id="UP001201812">
    <property type="component" value="Unassembled WGS sequence"/>
</dbReference>
<feature type="compositionally biased region" description="Polar residues" evidence="1">
    <location>
        <begin position="188"/>
        <end position="202"/>
    </location>
</feature>
<evidence type="ECO:0000259" key="2">
    <source>
        <dbReference type="Pfam" id="PF01682"/>
    </source>
</evidence>
<evidence type="ECO:0000256" key="1">
    <source>
        <dbReference type="SAM" id="MobiDB-lite"/>
    </source>
</evidence>
<organism evidence="3 4">
    <name type="scientific">Ditylenchus destructor</name>
    <dbReference type="NCBI Taxonomy" id="166010"/>
    <lineage>
        <taxon>Eukaryota</taxon>
        <taxon>Metazoa</taxon>
        <taxon>Ecdysozoa</taxon>
        <taxon>Nematoda</taxon>
        <taxon>Chromadorea</taxon>
        <taxon>Rhabditida</taxon>
        <taxon>Tylenchina</taxon>
        <taxon>Tylenchomorpha</taxon>
        <taxon>Sphaerularioidea</taxon>
        <taxon>Anguinidae</taxon>
        <taxon>Anguininae</taxon>
        <taxon>Ditylenchus</taxon>
    </lineage>
</organism>